<dbReference type="PANTHER" id="PTHR11552:SF152">
    <property type="entry name" value="OXIDASE (CODA), PUTATIVE (AFU_ORTHOLOGUE AFUA_8G04090)-RELATED"/>
    <property type="match status" value="1"/>
</dbReference>
<dbReference type="PANTHER" id="PTHR11552">
    <property type="entry name" value="GLUCOSE-METHANOL-CHOLINE GMC OXIDOREDUCTASE"/>
    <property type="match status" value="1"/>
</dbReference>
<protein>
    <submittedName>
        <fullName evidence="4">Choline oxidase</fullName>
    </submittedName>
</protein>
<evidence type="ECO:0000256" key="1">
    <source>
        <dbReference type="ARBA" id="ARBA00010790"/>
    </source>
</evidence>
<evidence type="ECO:0000313" key="4">
    <source>
        <dbReference type="EMBL" id="TDD71266.1"/>
    </source>
</evidence>
<evidence type="ECO:0000259" key="2">
    <source>
        <dbReference type="Pfam" id="PF00732"/>
    </source>
</evidence>
<comment type="caution">
    <text evidence="4">The sequence shown here is derived from an EMBL/GenBank/DDBJ whole genome shotgun (WGS) entry which is preliminary data.</text>
</comment>
<feature type="domain" description="Glucose-methanol-choline oxidoreductase N-terminal" evidence="2">
    <location>
        <begin position="5"/>
        <end position="289"/>
    </location>
</feature>
<dbReference type="Gene3D" id="3.50.50.60">
    <property type="entry name" value="FAD/NAD(P)-binding domain"/>
    <property type="match status" value="1"/>
</dbReference>
<dbReference type="Pfam" id="PF00732">
    <property type="entry name" value="GMC_oxred_N"/>
    <property type="match status" value="1"/>
</dbReference>
<evidence type="ECO:0000313" key="5">
    <source>
        <dbReference type="Proteomes" id="UP000295217"/>
    </source>
</evidence>
<evidence type="ECO:0000259" key="3">
    <source>
        <dbReference type="Pfam" id="PF05199"/>
    </source>
</evidence>
<feature type="domain" description="Glucose-methanol-choline oxidoreductase C-terminal" evidence="3">
    <location>
        <begin position="360"/>
        <end position="497"/>
    </location>
</feature>
<dbReference type="RefSeq" id="WP_132102332.1">
    <property type="nucleotide sequence ID" value="NZ_SMLB01000006.1"/>
</dbReference>
<dbReference type="InterPro" id="IPR012132">
    <property type="entry name" value="GMC_OxRdtase"/>
</dbReference>
<dbReference type="PIRSF" id="PIRSF000137">
    <property type="entry name" value="Alcohol_oxidase"/>
    <property type="match status" value="1"/>
</dbReference>
<dbReference type="Proteomes" id="UP000295217">
    <property type="component" value="Unassembled WGS sequence"/>
</dbReference>
<dbReference type="SUPFAM" id="SSF51905">
    <property type="entry name" value="FAD/NAD(P)-binding domain"/>
    <property type="match status" value="1"/>
</dbReference>
<dbReference type="InterPro" id="IPR007867">
    <property type="entry name" value="GMC_OxRtase_C"/>
</dbReference>
<dbReference type="Gene3D" id="3.30.410.40">
    <property type="match status" value="1"/>
</dbReference>
<proteinExistence type="inferred from homology"/>
<name>A0A4R5AIJ0_9ACTN</name>
<organism evidence="4 5">
    <name type="scientific">Jiangella aurantiaca</name>
    <dbReference type="NCBI Taxonomy" id="2530373"/>
    <lineage>
        <taxon>Bacteria</taxon>
        <taxon>Bacillati</taxon>
        <taxon>Actinomycetota</taxon>
        <taxon>Actinomycetes</taxon>
        <taxon>Jiangellales</taxon>
        <taxon>Jiangellaceae</taxon>
        <taxon>Jiangella</taxon>
    </lineage>
</organism>
<dbReference type="Pfam" id="PF05199">
    <property type="entry name" value="GMC_oxred_C"/>
    <property type="match status" value="1"/>
</dbReference>
<gene>
    <name evidence="4" type="ORF">E1262_06545</name>
</gene>
<dbReference type="InterPro" id="IPR036188">
    <property type="entry name" value="FAD/NAD-bd_sf"/>
</dbReference>
<dbReference type="EMBL" id="SMLB01000006">
    <property type="protein sequence ID" value="TDD71266.1"/>
    <property type="molecule type" value="Genomic_DNA"/>
</dbReference>
<dbReference type="AlphaFoldDB" id="A0A4R5AIJ0"/>
<dbReference type="GO" id="GO:0050660">
    <property type="term" value="F:flavin adenine dinucleotide binding"/>
    <property type="evidence" value="ECO:0007669"/>
    <property type="project" value="InterPro"/>
</dbReference>
<dbReference type="GO" id="GO:0016614">
    <property type="term" value="F:oxidoreductase activity, acting on CH-OH group of donors"/>
    <property type="evidence" value="ECO:0007669"/>
    <property type="project" value="InterPro"/>
</dbReference>
<accession>A0A4R5AIJ0</accession>
<dbReference type="OrthoDB" id="9785276at2"/>
<sequence>MTEHYDYVVVGGGTAGSLLAARLSEDPGRTVALVEWGPDDRGEPRARALRRWAEMLEGEHDLDYRSVPQERGNSAIRHARLRILGGCSTANTMISWRPLPADLEEWVTLGAQGWDPATVLPYYDKLEVPIQPVAPRDRNPYVADVVATAAAALGLPVQDRWNDGRLDEVAHGAGFFEVGYTPETNQRGATSIHYLHPAWDRPNLSVLTGLRAVRVVVEAGRAAGVECRDDGGATSVIRCGREIVVSCGGIDSPRLLQLSGIGPKRILDDAGVEVVVDLPGVGENLQDHAEGLVVWESVEPPPDICASGWDAGAMLSVEGDPRQPDVLMHFPVQAWAVHAENYGVRLPENIVSIAPNVAKPASRGRVAIVSADPDDPPLLDPRYFTDADGHDERILLAGVRAARRIAEQEPFRSHLVREVFPGPEVVTDEQLSAIARATHQTVYHVSGTCRMGADDDPMAVLDPQLRVRGVEGLRVADASVFPTIPSVNPVVTVMLVAERAADLIRGAS</sequence>
<dbReference type="SUPFAM" id="SSF54373">
    <property type="entry name" value="FAD-linked reductases, C-terminal domain"/>
    <property type="match status" value="1"/>
</dbReference>
<comment type="similarity">
    <text evidence="1">Belongs to the GMC oxidoreductase family.</text>
</comment>
<dbReference type="InterPro" id="IPR000172">
    <property type="entry name" value="GMC_OxRdtase_N"/>
</dbReference>
<keyword evidence="5" id="KW-1185">Reference proteome</keyword>
<reference evidence="4 5" key="1">
    <citation type="submission" date="2019-02" db="EMBL/GenBank/DDBJ databases">
        <title>Draft genome sequences of novel Actinobacteria.</title>
        <authorList>
            <person name="Sahin N."/>
            <person name="Ay H."/>
            <person name="Saygin H."/>
        </authorList>
    </citation>
    <scope>NUCLEOTIDE SEQUENCE [LARGE SCALE GENOMIC DNA]</scope>
    <source>
        <strain evidence="4 5">8K307</strain>
    </source>
</reference>